<dbReference type="Gene3D" id="2.130.10.10">
    <property type="entry name" value="YVTN repeat-like/Quinoprotein amine dehydrogenase"/>
    <property type="match status" value="1"/>
</dbReference>
<evidence type="ECO:0000256" key="1">
    <source>
        <dbReference type="SAM" id="MobiDB-lite"/>
    </source>
</evidence>
<evidence type="ECO:0000313" key="3">
    <source>
        <dbReference type="EMBL" id="KKQ67318.1"/>
    </source>
</evidence>
<dbReference type="PANTHER" id="PTHR34512">
    <property type="entry name" value="CELL SURFACE PROTEIN"/>
    <property type="match status" value="1"/>
</dbReference>
<dbReference type="Proteomes" id="UP000034235">
    <property type="component" value="Unassembled WGS sequence"/>
</dbReference>
<comment type="caution">
    <text evidence="3">The sequence shown here is derived from an EMBL/GenBank/DDBJ whole genome shotgun (WGS) entry which is preliminary data.</text>
</comment>
<dbReference type="GO" id="GO:0006629">
    <property type="term" value="P:lipid metabolic process"/>
    <property type="evidence" value="ECO:0007669"/>
    <property type="project" value="InterPro"/>
</dbReference>
<dbReference type="GO" id="GO:0008374">
    <property type="term" value="F:O-acyltransferase activity"/>
    <property type="evidence" value="ECO:0007669"/>
    <property type="project" value="InterPro"/>
</dbReference>
<dbReference type="Gene3D" id="3.30.1920.20">
    <property type="match status" value="1"/>
</dbReference>
<feature type="region of interest" description="Disordered" evidence="1">
    <location>
        <begin position="895"/>
        <end position="938"/>
    </location>
</feature>
<sequence>MNNRRNIHKLLIFIFLIVPFLFFFPENTKADYTISSLSPLHWSSVNLGFISYAPIVDKNGFIYVPSDGGVMKINPSGNKEQWANNIRSQNTPTIDNEGNLYFGGGNCIAYVFKVNPDGSKAWEYYLREGNVPCGWYSATMPVTLSNDQKTLYVSVNYKASSVYAFNIDGSLKWKNNLNYNEPTYSSPTVSPDGTIFVGTKDGFLFAINETGTTKWVRKVAAGITIYIHTPVVDFDGNVYVASRYTGNDLVASYTSTGTKRWSYEIASATIEKNITYKNGTVYLVEKNNLHAVNATSGNLKWKWTSPENKNLASPVVDKNNVVYTAGGDKVYAIDSDGTLKETLTLSSYITNLVIGGDGLIYVTQTQTGTKNSFLHAIGTYTPPKTIYPVIFIPGIGGSEFKAGQDIFWSAPDGHGGTFSRAYSTDELVWVNQNEAVKLGNDDYFDVLRLKEDGDTPEAPGINLTGNVTPFGYGDIESFFTELGYEKNKNFFIYTYDWRKDIRKTKQDLEALIEDVKQKSGQPQVNIVAHSMGGLVARNYISASESASKVNKLITLGIPHLGAVTSLKSLVYGFAIGRPFGPITIGVSGSEVRDIALNLLSFYQLVPSKKYFEFYNNSTQQLVSPYYDHSDIDKNKKTGVLNFNQLRSVFEYFKNNVFLFDIATEYRESADKFLDQPNGIKLFNIVGSNQPTLGQIKETWYITWPINLIPRREEIFINGDDTVPLYSASLKSDHLDLSAGAKIYYVEQKHNDLVRKTGPAMQTVKAILSEGDLPVEVKSDKYTLEGMQISLDDAEIDLYDDENNHTGLDENGELENNIPETYYSSIENSKTVFIKKKAKKVKTKITKKESNSKNKLSLKIRKYSEDKIKKTAIYTNIITPQDDKIEFNLDPQAETFPTITTEDKTYTPSAETDENLSNDSNPPATKIEISGTKDSSGNYTGPVTVTITSTDQESGVLGIEYSLDNGQTIQTYTSPFTISNAGETTLQVKSIDKLGNEEIPQTVAIKITTPTNNTTPVGESFTTDLVNLTNPTITSDSTTQSLSQENELVVDYIQEFFEEESRQPQVLGVEKARGEEPKIETKRPFFNTELIKVVASVVAGSLVLALGATLIKPTPK</sequence>
<proteinExistence type="predicted"/>
<dbReference type="EMBL" id="LBUP01000001">
    <property type="protein sequence ID" value="KKQ67318.1"/>
    <property type="molecule type" value="Genomic_DNA"/>
</dbReference>
<dbReference type="AlphaFoldDB" id="A0A0G0JI15"/>
<dbReference type="NCBIfam" id="NF047446">
    <property type="entry name" value="barrel_OmpL47"/>
    <property type="match status" value="1"/>
</dbReference>
<dbReference type="InterPro" id="IPR011047">
    <property type="entry name" value="Quinoprotein_ADH-like_sf"/>
</dbReference>
<reference evidence="3 4" key="1">
    <citation type="journal article" date="2015" name="Nature">
        <title>rRNA introns, odd ribosomes, and small enigmatic genomes across a large radiation of phyla.</title>
        <authorList>
            <person name="Brown C.T."/>
            <person name="Hug L.A."/>
            <person name="Thomas B.C."/>
            <person name="Sharon I."/>
            <person name="Castelle C.J."/>
            <person name="Singh A."/>
            <person name="Wilkins M.J."/>
            <person name="Williams K.H."/>
            <person name="Banfield J.F."/>
        </authorList>
    </citation>
    <scope>NUCLEOTIDE SEQUENCE [LARGE SCALE GENOMIC DNA]</scope>
</reference>
<dbReference type="Pfam" id="PF13360">
    <property type="entry name" value="PQQ_2"/>
    <property type="match status" value="2"/>
</dbReference>
<dbReference type="InterPro" id="IPR018391">
    <property type="entry name" value="PQQ_b-propeller_rpt"/>
</dbReference>
<gene>
    <name evidence="3" type="ORF">US86_C0001G0245</name>
</gene>
<name>A0A0G0JI15_9BACT</name>
<evidence type="ECO:0000313" key="4">
    <source>
        <dbReference type="Proteomes" id="UP000034235"/>
    </source>
</evidence>
<dbReference type="PANTHER" id="PTHR34512:SF30">
    <property type="entry name" value="OUTER MEMBRANE PROTEIN ASSEMBLY FACTOR BAMB"/>
    <property type="match status" value="1"/>
</dbReference>
<dbReference type="InterPro" id="IPR015943">
    <property type="entry name" value="WD40/YVTN_repeat-like_dom_sf"/>
</dbReference>
<dbReference type="InterPro" id="IPR003386">
    <property type="entry name" value="LACT/PDAT_acylTrfase"/>
</dbReference>
<dbReference type="SUPFAM" id="SSF50998">
    <property type="entry name" value="Quinoprotein alcohol dehydrogenase-like"/>
    <property type="match status" value="1"/>
</dbReference>
<evidence type="ECO:0000259" key="2">
    <source>
        <dbReference type="Pfam" id="PF13360"/>
    </source>
</evidence>
<dbReference type="InterPro" id="IPR002372">
    <property type="entry name" value="PQQ_rpt_dom"/>
</dbReference>
<organism evidence="3 4">
    <name type="scientific">Candidatus Daviesbacteria bacterium GW2011_GWA2_38_24</name>
    <dbReference type="NCBI Taxonomy" id="1618422"/>
    <lineage>
        <taxon>Bacteria</taxon>
        <taxon>Candidatus Daviesiibacteriota</taxon>
    </lineage>
</organism>
<accession>A0A0G0JI15</accession>
<dbReference type="InterPro" id="IPR058094">
    <property type="entry name" value="Ig-like_OmpL47-like"/>
</dbReference>
<protein>
    <submittedName>
        <fullName evidence="3">Cell surface protein</fullName>
    </submittedName>
</protein>
<dbReference type="SUPFAM" id="SSF53474">
    <property type="entry name" value="alpha/beta-Hydrolases"/>
    <property type="match status" value="1"/>
</dbReference>
<dbReference type="Pfam" id="PF02450">
    <property type="entry name" value="LCAT"/>
    <property type="match status" value="1"/>
</dbReference>
<feature type="domain" description="Pyrrolo-quinoline quinone repeat" evidence="2">
    <location>
        <begin position="113"/>
        <end position="274"/>
    </location>
</feature>
<dbReference type="Gene3D" id="3.40.50.1820">
    <property type="entry name" value="alpha/beta hydrolase"/>
    <property type="match status" value="1"/>
</dbReference>
<dbReference type="InterPro" id="IPR029058">
    <property type="entry name" value="AB_hydrolase_fold"/>
</dbReference>
<dbReference type="SMART" id="SM00564">
    <property type="entry name" value="PQQ"/>
    <property type="match status" value="7"/>
</dbReference>
<feature type="domain" description="Pyrrolo-quinoline quinone repeat" evidence="2">
    <location>
        <begin position="275"/>
        <end position="339"/>
    </location>
</feature>
<feature type="compositionally biased region" description="Polar residues" evidence="1">
    <location>
        <begin position="895"/>
        <end position="909"/>
    </location>
</feature>